<proteinExistence type="predicted"/>
<comment type="caution">
    <text evidence="1">The sequence shown here is derived from an EMBL/GenBank/DDBJ whole genome shotgun (WGS) entry which is preliminary data.</text>
</comment>
<dbReference type="Gene3D" id="1.10.287.1060">
    <property type="entry name" value="ESAT-6-like"/>
    <property type="match status" value="1"/>
</dbReference>
<reference evidence="1" key="1">
    <citation type="submission" date="2020-10" db="EMBL/GenBank/DDBJ databases">
        <authorList>
            <person name="Gilroy R."/>
        </authorList>
    </citation>
    <scope>NUCLEOTIDE SEQUENCE</scope>
    <source>
        <strain evidence="1">CHK165-10780</strain>
    </source>
</reference>
<dbReference type="EMBL" id="DVFU01000035">
    <property type="protein sequence ID" value="HIQ64445.1"/>
    <property type="molecule type" value="Genomic_DNA"/>
</dbReference>
<accession>A0A9D1CK44</accession>
<dbReference type="AlphaFoldDB" id="A0A9D1CK44"/>
<reference evidence="1" key="2">
    <citation type="journal article" date="2021" name="PeerJ">
        <title>Extensive microbial diversity within the chicken gut microbiome revealed by metagenomics and culture.</title>
        <authorList>
            <person name="Gilroy R."/>
            <person name="Ravi A."/>
            <person name="Getino M."/>
            <person name="Pursley I."/>
            <person name="Horton D.L."/>
            <person name="Alikhan N.F."/>
            <person name="Baker D."/>
            <person name="Gharbi K."/>
            <person name="Hall N."/>
            <person name="Watson M."/>
            <person name="Adriaenssens E.M."/>
            <person name="Foster-Nyarko E."/>
            <person name="Jarju S."/>
            <person name="Secka A."/>
            <person name="Antonio M."/>
            <person name="Oren A."/>
            <person name="Chaudhuri R.R."/>
            <person name="La Ragione R."/>
            <person name="Hildebrand F."/>
            <person name="Pallen M.J."/>
        </authorList>
    </citation>
    <scope>NUCLEOTIDE SEQUENCE</scope>
    <source>
        <strain evidence="1">CHK165-10780</strain>
    </source>
</reference>
<evidence type="ECO:0000313" key="2">
    <source>
        <dbReference type="Proteomes" id="UP000886725"/>
    </source>
</evidence>
<dbReference type="Proteomes" id="UP000886725">
    <property type="component" value="Unassembled WGS sequence"/>
</dbReference>
<sequence>MLTSGINQDNMSRLISDIEECCRKMDKTLQYISNVVENTEATFRCDAGNQFRNHFRDLQTNYTTIHDNILGYASDLNMVVQRYQRNSEINAADMRRASEELL</sequence>
<name>A0A9D1CK44_9FIRM</name>
<evidence type="ECO:0000313" key="1">
    <source>
        <dbReference type="EMBL" id="HIQ64445.1"/>
    </source>
</evidence>
<organism evidence="1 2">
    <name type="scientific">Candidatus Faecenecus gallistercoris</name>
    <dbReference type="NCBI Taxonomy" id="2840793"/>
    <lineage>
        <taxon>Bacteria</taxon>
        <taxon>Bacillati</taxon>
        <taxon>Bacillota</taxon>
        <taxon>Bacillota incertae sedis</taxon>
        <taxon>Candidatus Faecenecus</taxon>
    </lineage>
</organism>
<protein>
    <submittedName>
        <fullName evidence="1">Uncharacterized protein</fullName>
    </submittedName>
</protein>
<gene>
    <name evidence="1" type="ORF">IAC85_01775</name>
</gene>